<dbReference type="Pfam" id="PF00653">
    <property type="entry name" value="BIR"/>
    <property type="match status" value="2"/>
</dbReference>
<feature type="region of interest" description="Disordered" evidence="3">
    <location>
        <begin position="192"/>
        <end position="231"/>
    </location>
</feature>
<keyword evidence="5" id="KW-1185">Reference proteome</keyword>
<dbReference type="STRING" id="101091.A0A1C7NRA7"/>
<feature type="compositionally biased region" description="Basic and acidic residues" evidence="3">
    <location>
        <begin position="322"/>
        <end position="345"/>
    </location>
</feature>
<dbReference type="PANTHER" id="PTHR46771:SF5">
    <property type="entry name" value="DETERIN"/>
    <property type="match status" value="1"/>
</dbReference>
<proteinExistence type="predicted"/>
<feature type="region of interest" description="Disordered" evidence="3">
    <location>
        <begin position="376"/>
        <end position="395"/>
    </location>
</feature>
<gene>
    <name evidence="4" type="primary">Iap2</name>
    <name evidence="4" type="ORF">A0J61_00384</name>
</gene>
<dbReference type="InterPro" id="IPR001370">
    <property type="entry name" value="BIR_rpt"/>
</dbReference>
<evidence type="ECO:0000313" key="5">
    <source>
        <dbReference type="Proteomes" id="UP000093000"/>
    </source>
</evidence>
<keyword evidence="2" id="KW-0862">Zinc</keyword>
<name>A0A1C7NRA7_9FUNG</name>
<evidence type="ECO:0000256" key="1">
    <source>
        <dbReference type="ARBA" id="ARBA00022723"/>
    </source>
</evidence>
<feature type="compositionally biased region" description="Basic and acidic residues" evidence="3">
    <location>
        <begin position="382"/>
        <end position="391"/>
    </location>
</feature>
<sequence>MNILQNRIESFKKTPNPWPHTDLRYDIEAFAKAGFYHVRRPRIADSVRCFLCDLEVSQWTKARSPYLRHTKESPQCPWVLLNFPDTSNSTEMVHQTLNSPTMQKARLLTFQHHNYWPPHKGKQTRAKKYPAAYKVADAGFFLSPTLKEPAQIKCPYCQVTISEPDQEIDLLQKHQVLSSQCPFLKLKLNTGTSRDTTNSLQSSESFKTASSQLHQEENMQRKRKQMEPVKQQTRFVKQKIESIKEDQAKEETIWDIDGTFSATPPHIKKPAITFGKQSSRRDRKRERVLPSSKRESAIDIFSEALEPTFQLKQEVQMSSKTQIEKQQPKEQPKEQSKEKAKEQFEKQNSSAMRKAEISIAPRFIDHNPTYQQAEVAVTISSPKRDKGKGRAVESPASIAYTANRLSNQSSPRLSLQLKKPISLSKSKAPSTSPPRSTHSISLRHSLPEQKEEEEAIYFDHPLSPRHSVQFLQSTPVHKNRSNQVSAADIFGDCPFSPIVQTTAHQQHDSMTPSLATPSRIRPSVSQSESKRWRAFSPPKSPSFITEDTPPILSMGDIVPQLPPARISSEQKTMTVENFLQNTIEASIHKVKEHGSHVIEMIKQKSNQVKSELLQQTTGTSSQSS</sequence>
<dbReference type="CDD" id="cd00022">
    <property type="entry name" value="BIR"/>
    <property type="match status" value="1"/>
</dbReference>
<dbReference type="AlphaFoldDB" id="A0A1C7NRA7"/>
<dbReference type="InParanoid" id="A0A1C7NRA7"/>
<keyword evidence="1" id="KW-0479">Metal-binding</keyword>
<feature type="region of interest" description="Disordered" evidence="3">
    <location>
        <begin position="259"/>
        <end position="294"/>
    </location>
</feature>
<feature type="compositionally biased region" description="Polar residues" evidence="3">
    <location>
        <begin position="423"/>
        <end position="442"/>
    </location>
</feature>
<dbReference type="EMBL" id="LUGH01000008">
    <property type="protein sequence ID" value="OBZ91558.1"/>
    <property type="molecule type" value="Genomic_DNA"/>
</dbReference>
<protein>
    <submittedName>
        <fullName evidence="4">Apoptosis 2 inhibitor</fullName>
    </submittedName>
</protein>
<dbReference type="Proteomes" id="UP000093000">
    <property type="component" value="Unassembled WGS sequence"/>
</dbReference>
<feature type="compositionally biased region" description="Polar residues" evidence="3">
    <location>
        <begin position="192"/>
        <end position="213"/>
    </location>
</feature>
<dbReference type="SUPFAM" id="SSF57924">
    <property type="entry name" value="Inhibitor of apoptosis (IAP) repeat"/>
    <property type="match status" value="2"/>
</dbReference>
<dbReference type="SMART" id="SM00238">
    <property type="entry name" value="BIR"/>
    <property type="match status" value="2"/>
</dbReference>
<comment type="caution">
    <text evidence="4">The sequence shown here is derived from an EMBL/GenBank/DDBJ whole genome shotgun (WGS) entry which is preliminary data.</text>
</comment>
<feature type="region of interest" description="Disordered" evidence="3">
    <location>
        <begin position="421"/>
        <end position="452"/>
    </location>
</feature>
<dbReference type="GO" id="GO:0046872">
    <property type="term" value="F:metal ion binding"/>
    <property type="evidence" value="ECO:0007669"/>
    <property type="project" value="UniProtKB-KW"/>
</dbReference>
<evidence type="ECO:0000256" key="3">
    <source>
        <dbReference type="SAM" id="MobiDB-lite"/>
    </source>
</evidence>
<feature type="region of interest" description="Disordered" evidence="3">
    <location>
        <begin position="508"/>
        <end position="551"/>
    </location>
</feature>
<organism evidence="4 5">
    <name type="scientific">Choanephora cucurbitarum</name>
    <dbReference type="NCBI Taxonomy" id="101091"/>
    <lineage>
        <taxon>Eukaryota</taxon>
        <taxon>Fungi</taxon>
        <taxon>Fungi incertae sedis</taxon>
        <taxon>Mucoromycota</taxon>
        <taxon>Mucoromycotina</taxon>
        <taxon>Mucoromycetes</taxon>
        <taxon>Mucorales</taxon>
        <taxon>Mucorineae</taxon>
        <taxon>Choanephoraceae</taxon>
        <taxon>Choanephoroideae</taxon>
        <taxon>Choanephora</taxon>
    </lineage>
</organism>
<feature type="region of interest" description="Disordered" evidence="3">
    <location>
        <begin position="315"/>
        <end position="352"/>
    </location>
</feature>
<dbReference type="Gene3D" id="1.10.1170.10">
    <property type="entry name" value="Inhibitor Of Apoptosis Protein (2mihbC-IAP-1), Chain A"/>
    <property type="match status" value="2"/>
</dbReference>
<evidence type="ECO:0000313" key="4">
    <source>
        <dbReference type="EMBL" id="OBZ91558.1"/>
    </source>
</evidence>
<evidence type="ECO:0000256" key="2">
    <source>
        <dbReference type="ARBA" id="ARBA00022833"/>
    </source>
</evidence>
<dbReference type="InterPro" id="IPR051190">
    <property type="entry name" value="Baculoviral_IAP"/>
</dbReference>
<dbReference type="OrthoDB" id="2196114at2759"/>
<dbReference type="PROSITE" id="PS50143">
    <property type="entry name" value="BIR_REPEAT_2"/>
    <property type="match status" value="2"/>
</dbReference>
<feature type="compositionally biased region" description="Basic and acidic residues" evidence="3">
    <location>
        <begin position="285"/>
        <end position="294"/>
    </location>
</feature>
<accession>A0A1C7NRA7</accession>
<dbReference type="PANTHER" id="PTHR46771">
    <property type="entry name" value="DETERIN"/>
    <property type="match status" value="1"/>
</dbReference>
<reference evidence="4 5" key="1">
    <citation type="submission" date="2016-03" db="EMBL/GenBank/DDBJ databases">
        <title>Choanephora cucurbitarum.</title>
        <authorList>
            <person name="Min B."/>
            <person name="Park H."/>
            <person name="Park J.-H."/>
            <person name="Shin H.-D."/>
            <person name="Choi I.-G."/>
        </authorList>
    </citation>
    <scope>NUCLEOTIDE SEQUENCE [LARGE SCALE GENOMIC DNA]</scope>
    <source>
        <strain evidence="4 5">KUS-F28377</strain>
    </source>
</reference>